<gene>
    <name evidence="1" type="ORF">Nepgr_004042</name>
</gene>
<organism evidence="1 2">
    <name type="scientific">Nepenthes gracilis</name>
    <name type="common">Slender pitcher plant</name>
    <dbReference type="NCBI Taxonomy" id="150966"/>
    <lineage>
        <taxon>Eukaryota</taxon>
        <taxon>Viridiplantae</taxon>
        <taxon>Streptophyta</taxon>
        <taxon>Embryophyta</taxon>
        <taxon>Tracheophyta</taxon>
        <taxon>Spermatophyta</taxon>
        <taxon>Magnoliopsida</taxon>
        <taxon>eudicotyledons</taxon>
        <taxon>Gunneridae</taxon>
        <taxon>Pentapetalae</taxon>
        <taxon>Caryophyllales</taxon>
        <taxon>Nepenthaceae</taxon>
        <taxon>Nepenthes</taxon>
    </lineage>
</organism>
<proteinExistence type="predicted"/>
<dbReference type="AlphaFoldDB" id="A0AAD3XEK8"/>
<protein>
    <submittedName>
        <fullName evidence="1">Uncharacterized protein</fullName>
    </submittedName>
</protein>
<feature type="non-terminal residue" evidence="1">
    <location>
        <position position="1"/>
    </location>
</feature>
<keyword evidence="2" id="KW-1185">Reference proteome</keyword>
<dbReference type="EMBL" id="BSYO01000003">
    <property type="protein sequence ID" value="GMH02203.1"/>
    <property type="molecule type" value="Genomic_DNA"/>
</dbReference>
<evidence type="ECO:0000313" key="2">
    <source>
        <dbReference type="Proteomes" id="UP001279734"/>
    </source>
</evidence>
<evidence type="ECO:0000313" key="1">
    <source>
        <dbReference type="EMBL" id="GMH02203.1"/>
    </source>
</evidence>
<sequence length="94" mass="10265">YIDVSKLDPMLKFPVSCCSSSMWPVFAKANDVLVGWRINSIVWVQYPPLMLLKPTAMWELNIAAKKMEVPLCCLSAVPCPLLRPANSGAAGTGI</sequence>
<accession>A0AAD3XEK8</accession>
<comment type="caution">
    <text evidence="1">The sequence shown here is derived from an EMBL/GenBank/DDBJ whole genome shotgun (WGS) entry which is preliminary data.</text>
</comment>
<name>A0AAD3XEK8_NEPGR</name>
<dbReference type="Proteomes" id="UP001279734">
    <property type="component" value="Unassembled WGS sequence"/>
</dbReference>
<reference evidence="1" key="1">
    <citation type="submission" date="2023-05" db="EMBL/GenBank/DDBJ databases">
        <title>Nepenthes gracilis genome sequencing.</title>
        <authorList>
            <person name="Fukushima K."/>
        </authorList>
    </citation>
    <scope>NUCLEOTIDE SEQUENCE</scope>
    <source>
        <strain evidence="1">SING2019-196</strain>
    </source>
</reference>